<evidence type="ECO:0000256" key="1">
    <source>
        <dbReference type="ARBA" id="ARBA00022737"/>
    </source>
</evidence>
<keyword evidence="1" id="KW-0677">Repeat</keyword>
<proteinExistence type="predicted"/>
<dbReference type="EMBL" id="CAJNOC010000801">
    <property type="protein sequence ID" value="CAF0804567.1"/>
    <property type="molecule type" value="Genomic_DNA"/>
</dbReference>
<dbReference type="CDD" id="cd03587">
    <property type="entry name" value="SOCS"/>
    <property type="match status" value="1"/>
</dbReference>
<feature type="repeat" description="ANK" evidence="3">
    <location>
        <begin position="179"/>
        <end position="212"/>
    </location>
</feature>
<evidence type="ECO:0000256" key="2">
    <source>
        <dbReference type="ARBA" id="ARBA00023043"/>
    </source>
</evidence>
<dbReference type="PANTHER" id="PTHR24193">
    <property type="entry name" value="ANKYRIN REPEAT PROTEIN"/>
    <property type="match status" value="1"/>
</dbReference>
<feature type="repeat" description="ANK" evidence="3">
    <location>
        <begin position="44"/>
        <end position="76"/>
    </location>
</feature>
<feature type="repeat" description="ANK" evidence="3">
    <location>
        <begin position="113"/>
        <end position="145"/>
    </location>
</feature>
<dbReference type="OrthoDB" id="194358at2759"/>
<dbReference type="SMART" id="SM00969">
    <property type="entry name" value="SOCS_box"/>
    <property type="match status" value="1"/>
</dbReference>
<dbReference type="InterPro" id="IPR036770">
    <property type="entry name" value="Ankyrin_rpt-contain_sf"/>
</dbReference>
<evidence type="ECO:0000256" key="3">
    <source>
        <dbReference type="PROSITE-ProRule" id="PRU00023"/>
    </source>
</evidence>
<dbReference type="Pfam" id="PF12796">
    <property type="entry name" value="Ank_2"/>
    <property type="match status" value="3"/>
</dbReference>
<gene>
    <name evidence="5" type="ORF">OXX778_LOCUS6647</name>
</gene>
<feature type="repeat" description="ANK" evidence="3">
    <location>
        <begin position="279"/>
        <end position="311"/>
    </location>
</feature>
<dbReference type="PROSITE" id="PS50088">
    <property type="entry name" value="ANK_REPEAT"/>
    <property type="match status" value="7"/>
</dbReference>
<evidence type="ECO:0000313" key="5">
    <source>
        <dbReference type="EMBL" id="CAF0804567.1"/>
    </source>
</evidence>
<dbReference type="PRINTS" id="PR01415">
    <property type="entry name" value="ANKYRIN"/>
</dbReference>
<feature type="repeat" description="ANK" evidence="3">
    <location>
        <begin position="213"/>
        <end position="245"/>
    </location>
</feature>
<name>A0A813T2W6_9BILA</name>
<dbReference type="PROSITE" id="PS50225">
    <property type="entry name" value="SOCS"/>
    <property type="match status" value="1"/>
</dbReference>
<dbReference type="Gene3D" id="1.10.750.20">
    <property type="entry name" value="SOCS box"/>
    <property type="match status" value="1"/>
</dbReference>
<dbReference type="SMART" id="SM00248">
    <property type="entry name" value="ANK"/>
    <property type="match status" value="10"/>
</dbReference>
<dbReference type="PROSITE" id="PS50297">
    <property type="entry name" value="ANK_REP_REGION"/>
    <property type="match status" value="5"/>
</dbReference>
<protein>
    <recommendedName>
        <fullName evidence="4">SOCS box domain-containing protein</fullName>
    </recommendedName>
</protein>
<keyword evidence="6" id="KW-1185">Reference proteome</keyword>
<dbReference type="InterPro" id="IPR050663">
    <property type="entry name" value="Ankyrin-SOCS_Box"/>
</dbReference>
<organism evidence="5 6">
    <name type="scientific">Brachionus calyciflorus</name>
    <dbReference type="NCBI Taxonomy" id="104777"/>
    <lineage>
        <taxon>Eukaryota</taxon>
        <taxon>Metazoa</taxon>
        <taxon>Spiralia</taxon>
        <taxon>Gnathifera</taxon>
        <taxon>Rotifera</taxon>
        <taxon>Eurotatoria</taxon>
        <taxon>Monogononta</taxon>
        <taxon>Pseudotrocha</taxon>
        <taxon>Ploima</taxon>
        <taxon>Brachionidae</taxon>
        <taxon>Brachionus</taxon>
    </lineage>
</organism>
<keyword evidence="2 3" id="KW-0040">ANK repeat</keyword>
<evidence type="ECO:0000313" key="6">
    <source>
        <dbReference type="Proteomes" id="UP000663879"/>
    </source>
</evidence>
<dbReference type="Proteomes" id="UP000663879">
    <property type="component" value="Unassembled WGS sequence"/>
</dbReference>
<dbReference type="Pfam" id="PF07525">
    <property type="entry name" value="SOCS_box"/>
    <property type="match status" value="1"/>
</dbReference>
<dbReference type="GO" id="GO:0045944">
    <property type="term" value="P:positive regulation of transcription by RNA polymerase II"/>
    <property type="evidence" value="ECO:0007669"/>
    <property type="project" value="TreeGrafter"/>
</dbReference>
<dbReference type="SUPFAM" id="SSF48403">
    <property type="entry name" value="Ankyrin repeat"/>
    <property type="match status" value="1"/>
</dbReference>
<feature type="repeat" description="ANK" evidence="3">
    <location>
        <begin position="246"/>
        <end position="278"/>
    </location>
</feature>
<feature type="domain" description="SOCS box" evidence="4">
    <location>
        <begin position="429"/>
        <end position="483"/>
    </location>
</feature>
<sequence length="483" mass="54659">MPFPNVDLRDNCLHYAARLGKTCLIEIILDTVKIEIDSRNPNDDLNTALCIACDAGWLDTAKVLISRGSKINYENAKHKTPLILASELIYPYDFQMSKLLISNGALVNYQTTNGNTALLSAAKFGNPEVINLLLKANSNINSKFSDGATALMRACYYNYPEIVDLLLVSNADVEARNKRNETALYIAAYRGYLEIVKILVLKYKADVNSEDIDGDTPLAVACYEDKPVVVKFLLENGGLVNKKGIRGDTPLHIAVANCPNEVVKMLLNNGADPNMINNDQETPLHIAIRHNQPEILKTLLKITKNLDQGSIYNCRTAFKCLMETLSIEKIKMACDLVRSGCDVNKSFTSQVYHRGYEVYVDSPFEYIFRMAKSKFRFVQQINLFGEFDMGDEYGLSCTALSLIINLISLIVKAGYRIMRNDLNLYENSWLKEYLDRYGIRFKSVCSLCDLSRLKIRECLKKPLDESIEFLDLPENLKMFLKFF</sequence>
<dbReference type="InterPro" id="IPR001496">
    <property type="entry name" value="SOCS_box"/>
</dbReference>
<accession>A0A813T2W6</accession>
<dbReference type="InterPro" id="IPR002110">
    <property type="entry name" value="Ankyrin_rpt"/>
</dbReference>
<dbReference type="GO" id="GO:0005634">
    <property type="term" value="C:nucleus"/>
    <property type="evidence" value="ECO:0007669"/>
    <property type="project" value="TreeGrafter"/>
</dbReference>
<dbReference type="Pfam" id="PF00023">
    <property type="entry name" value="Ank"/>
    <property type="match status" value="1"/>
</dbReference>
<evidence type="ECO:0000259" key="4">
    <source>
        <dbReference type="PROSITE" id="PS50225"/>
    </source>
</evidence>
<dbReference type="PANTHER" id="PTHR24193:SF121">
    <property type="entry name" value="ADA2A-CONTAINING COMPLEX COMPONENT 3, ISOFORM D"/>
    <property type="match status" value="1"/>
</dbReference>
<dbReference type="Gene3D" id="1.25.40.20">
    <property type="entry name" value="Ankyrin repeat-containing domain"/>
    <property type="match status" value="3"/>
</dbReference>
<reference evidence="5" key="1">
    <citation type="submission" date="2021-02" db="EMBL/GenBank/DDBJ databases">
        <authorList>
            <person name="Nowell W R."/>
        </authorList>
    </citation>
    <scope>NUCLEOTIDE SEQUENCE</scope>
    <source>
        <strain evidence="5">Ploen Becks lab</strain>
    </source>
</reference>
<dbReference type="AlphaFoldDB" id="A0A813T2W6"/>
<feature type="repeat" description="ANK" evidence="3">
    <location>
        <begin position="146"/>
        <end position="178"/>
    </location>
</feature>
<dbReference type="GO" id="GO:0000976">
    <property type="term" value="F:transcription cis-regulatory region binding"/>
    <property type="evidence" value="ECO:0007669"/>
    <property type="project" value="TreeGrafter"/>
</dbReference>
<comment type="caution">
    <text evidence="5">The sequence shown here is derived from an EMBL/GenBank/DDBJ whole genome shotgun (WGS) entry which is preliminary data.</text>
</comment>